<dbReference type="Gene3D" id="1.20.1260.10">
    <property type="match status" value="1"/>
</dbReference>
<dbReference type="PANTHER" id="PTHR38705">
    <property type="entry name" value="PROTEIN RDS1"/>
    <property type="match status" value="1"/>
</dbReference>
<proteinExistence type="predicted"/>
<dbReference type="InterPro" id="IPR012347">
    <property type="entry name" value="Ferritin-like"/>
</dbReference>
<evidence type="ECO:0000313" key="2">
    <source>
        <dbReference type="Proteomes" id="UP001221757"/>
    </source>
</evidence>
<dbReference type="SUPFAM" id="SSF47240">
    <property type="entry name" value="Ferritin-like"/>
    <property type="match status" value="1"/>
</dbReference>
<name>A0AAD7DSV1_MYCRO</name>
<dbReference type="InterPro" id="IPR039254">
    <property type="entry name" value="Rds1"/>
</dbReference>
<dbReference type="AlphaFoldDB" id="A0AAD7DSV1"/>
<reference evidence="1" key="1">
    <citation type="submission" date="2023-03" db="EMBL/GenBank/DDBJ databases">
        <title>Massive genome expansion in bonnet fungi (Mycena s.s.) driven by repeated elements and novel gene families across ecological guilds.</title>
        <authorList>
            <consortium name="Lawrence Berkeley National Laboratory"/>
            <person name="Harder C.B."/>
            <person name="Miyauchi S."/>
            <person name="Viragh M."/>
            <person name="Kuo A."/>
            <person name="Thoen E."/>
            <person name="Andreopoulos B."/>
            <person name="Lu D."/>
            <person name="Skrede I."/>
            <person name="Drula E."/>
            <person name="Henrissat B."/>
            <person name="Morin E."/>
            <person name="Kohler A."/>
            <person name="Barry K."/>
            <person name="LaButti K."/>
            <person name="Morin E."/>
            <person name="Salamov A."/>
            <person name="Lipzen A."/>
            <person name="Mereny Z."/>
            <person name="Hegedus B."/>
            <person name="Baldrian P."/>
            <person name="Stursova M."/>
            <person name="Weitz H."/>
            <person name="Taylor A."/>
            <person name="Grigoriev I.V."/>
            <person name="Nagy L.G."/>
            <person name="Martin F."/>
            <person name="Kauserud H."/>
        </authorList>
    </citation>
    <scope>NUCLEOTIDE SEQUENCE</scope>
    <source>
        <strain evidence="1">CBHHK067</strain>
    </source>
</reference>
<sequence>MPIYSTVLISPLYPFHRHEDHICRILSLALRVAAIPHVKRADAIDDATVLNFALTLEHLENAFYSGALEKFSELDFMMAGLPTFARGRFAQVAEHEAAHVAFLSAALGDKATQPCNYSFPYIDPKSFAGLSQAIEGVGVSAYTGAVQYITDKSYLSAAASVLATEARHASWVASAVNKYAGWSGALDIPLGLNQVYSIAAAFITDCPSTNPALPVKAFPTLTVKTTRYSPGKTIELDYTPATPIADGTALYVAFYTGLSAEYAKLEGGKVVIPDDLRGQVYAVVTTNNTAVDDGNIIAGPAILLLEFNSAGKLMI</sequence>
<gene>
    <name evidence="1" type="ORF">B0H17DRAFT_1196534</name>
</gene>
<dbReference type="PANTHER" id="PTHR38705:SF1">
    <property type="entry name" value="PROTEIN RDS1"/>
    <property type="match status" value="1"/>
</dbReference>
<comment type="caution">
    <text evidence="1">The sequence shown here is derived from an EMBL/GenBank/DDBJ whole genome shotgun (WGS) entry which is preliminary data.</text>
</comment>
<evidence type="ECO:0000313" key="1">
    <source>
        <dbReference type="EMBL" id="KAJ7698942.1"/>
    </source>
</evidence>
<dbReference type="EMBL" id="JARKIE010000024">
    <property type="protein sequence ID" value="KAJ7698942.1"/>
    <property type="molecule type" value="Genomic_DNA"/>
</dbReference>
<dbReference type="Proteomes" id="UP001221757">
    <property type="component" value="Unassembled WGS sequence"/>
</dbReference>
<dbReference type="Pfam" id="PF13668">
    <property type="entry name" value="Ferritin_2"/>
    <property type="match status" value="1"/>
</dbReference>
<protein>
    <submittedName>
        <fullName evidence="1">Ferritin-like domain-containing protein</fullName>
    </submittedName>
</protein>
<organism evidence="1 2">
    <name type="scientific">Mycena rosella</name>
    <name type="common">Pink bonnet</name>
    <name type="synonym">Agaricus rosellus</name>
    <dbReference type="NCBI Taxonomy" id="1033263"/>
    <lineage>
        <taxon>Eukaryota</taxon>
        <taxon>Fungi</taxon>
        <taxon>Dikarya</taxon>
        <taxon>Basidiomycota</taxon>
        <taxon>Agaricomycotina</taxon>
        <taxon>Agaricomycetes</taxon>
        <taxon>Agaricomycetidae</taxon>
        <taxon>Agaricales</taxon>
        <taxon>Marasmiineae</taxon>
        <taxon>Mycenaceae</taxon>
        <taxon>Mycena</taxon>
    </lineage>
</organism>
<keyword evidence="2" id="KW-1185">Reference proteome</keyword>
<dbReference type="InterPro" id="IPR009078">
    <property type="entry name" value="Ferritin-like_SF"/>
</dbReference>
<accession>A0AAD7DSV1</accession>